<organism evidence="1 2">
    <name type="scientific">Polyplax serrata</name>
    <name type="common">Common mouse louse</name>
    <dbReference type="NCBI Taxonomy" id="468196"/>
    <lineage>
        <taxon>Eukaryota</taxon>
        <taxon>Metazoa</taxon>
        <taxon>Ecdysozoa</taxon>
        <taxon>Arthropoda</taxon>
        <taxon>Hexapoda</taxon>
        <taxon>Insecta</taxon>
        <taxon>Pterygota</taxon>
        <taxon>Neoptera</taxon>
        <taxon>Paraneoptera</taxon>
        <taxon>Psocodea</taxon>
        <taxon>Troctomorpha</taxon>
        <taxon>Phthiraptera</taxon>
        <taxon>Anoplura</taxon>
        <taxon>Polyplacidae</taxon>
        <taxon>Polyplax</taxon>
    </lineage>
</organism>
<accession>A0AAN8RTV2</accession>
<evidence type="ECO:0000313" key="2">
    <source>
        <dbReference type="Proteomes" id="UP001372834"/>
    </source>
</evidence>
<dbReference type="EMBL" id="JAWJWE010000038">
    <property type="protein sequence ID" value="KAK6622729.1"/>
    <property type="molecule type" value="Genomic_DNA"/>
</dbReference>
<dbReference type="Proteomes" id="UP001372834">
    <property type="component" value="Unassembled WGS sequence"/>
</dbReference>
<name>A0AAN8RTV2_POLSC</name>
<dbReference type="AlphaFoldDB" id="A0AAN8RTV2"/>
<comment type="caution">
    <text evidence="1">The sequence shown here is derived from an EMBL/GenBank/DDBJ whole genome shotgun (WGS) entry which is preliminary data.</text>
</comment>
<proteinExistence type="predicted"/>
<sequence>MKHQVELRLSLPEYDEAAVAAGNRSTILDMYEKSVSRCYQREGCTATPYTKLLFEAHYLIKTTSEVFGGNTQETIPARPVLRKMISKGT</sequence>
<gene>
    <name evidence="1" type="ORF">RUM43_008572</name>
</gene>
<protein>
    <submittedName>
        <fullName evidence="1">Uncharacterized protein</fullName>
    </submittedName>
</protein>
<reference evidence="1 2" key="1">
    <citation type="submission" date="2023-10" db="EMBL/GenBank/DDBJ databases">
        <title>Genomes of two closely related lineages of the louse Polyplax serrata with different host specificities.</title>
        <authorList>
            <person name="Martinu J."/>
            <person name="Tarabai H."/>
            <person name="Stefka J."/>
            <person name="Hypsa V."/>
        </authorList>
    </citation>
    <scope>NUCLEOTIDE SEQUENCE [LARGE SCALE GENOMIC DNA]</scope>
    <source>
        <strain evidence="1">HR10_N</strain>
    </source>
</reference>
<evidence type="ECO:0000313" key="1">
    <source>
        <dbReference type="EMBL" id="KAK6622729.1"/>
    </source>
</evidence>